<evidence type="ECO:0000256" key="1">
    <source>
        <dbReference type="ARBA" id="ARBA00004555"/>
    </source>
</evidence>
<gene>
    <name evidence="7" type="ORF">ROZALSC1DRAFT_26443</name>
</gene>
<dbReference type="PANTHER" id="PTHR10013:SF0">
    <property type="entry name" value="GENERAL VESICULAR TRANSPORT FACTOR P115"/>
    <property type="match status" value="1"/>
</dbReference>
<dbReference type="InterPro" id="IPR024095">
    <property type="entry name" value="Vesicle_P115"/>
</dbReference>
<dbReference type="PANTHER" id="PTHR10013">
    <property type="entry name" value="GENERAL VESICULAR TRANSPORT FACTOR P115"/>
    <property type="match status" value="1"/>
</dbReference>
<dbReference type="InterPro" id="IPR016024">
    <property type="entry name" value="ARM-type_fold"/>
</dbReference>
<evidence type="ECO:0000256" key="4">
    <source>
        <dbReference type="SAM" id="Coils"/>
    </source>
</evidence>
<dbReference type="GO" id="GO:0012507">
    <property type="term" value="C:ER to Golgi transport vesicle membrane"/>
    <property type="evidence" value="ECO:0007669"/>
    <property type="project" value="TreeGrafter"/>
</dbReference>
<sequence>MNFLANSYNALLGDKAEQPSVDITIDKLCDRFRHATLLDDRRGALKALKGLSKDYPLLVGTKGLDLFIKALQSSDMEDLDMSKAVIEALNYVCSDTDQGLQFSEMVVKDASNVSLIVNMLDAADFHVRYDTIQFMSLLLKQKPEELQEGLIIAPMGVSKLVDLLDAENEVLRNEGILLLISLTESNAEIQKIIAFENTFERCLEIIFEQGSLKGDIVVQDCLQLMINLLHYNVSNQNYFRETACINKLVHLFDKLETEEKKTRQMINNFKKALQLIRILVFPDSQSTNLNQNCLYSSQALFKITHFLLSQTDFDESVKTSAIYTVADMIRGFEKNQEYIFNLNTENESAFLFFGRNLYTRVDHLPIRLASVYLIELKNLDNQETLPNLILHTLLDWQNSRKDSYRVLFSSFFIRSLFNEEHKSYAPEFMIPTVKYGEKTEISLIESITEQLIASSRENNINQRIPIAYLELLCYLAFESPKSISLVFNESYRLQFFIELISQSTGVDNIVQGLAALLLGISYEFTDDSKIKKSDLLPIVTTRIGLDLFFSRLKRISDSPFFQVSKTLEMHENSEIYFDNSFVDFFKRASIVVHDAFSKKKSSKPQSNQDKEIQSLKLKIEKLESEKQEKEVQFNKKIEELENTIKSLSENVEKLLVQLKTKETELLNEKEQFNDLLACVGEQEQEVKFYKSKLKEYGEVFPESDDEEKQEEK</sequence>
<evidence type="ECO:0008006" key="9">
    <source>
        <dbReference type="Google" id="ProtNLM"/>
    </source>
</evidence>
<keyword evidence="3 4" id="KW-0175">Coiled coil</keyword>
<organism evidence="7 8">
    <name type="scientific">Rozella allomycis (strain CSF55)</name>
    <dbReference type="NCBI Taxonomy" id="988480"/>
    <lineage>
        <taxon>Eukaryota</taxon>
        <taxon>Fungi</taxon>
        <taxon>Fungi incertae sedis</taxon>
        <taxon>Cryptomycota</taxon>
        <taxon>Cryptomycota incertae sedis</taxon>
        <taxon>Rozella</taxon>
    </lineage>
</organism>
<dbReference type="Gene3D" id="1.25.10.10">
    <property type="entry name" value="Leucine-rich Repeat Variant"/>
    <property type="match status" value="1"/>
</dbReference>
<dbReference type="AlphaFoldDB" id="A0A4P9YS64"/>
<dbReference type="Pfam" id="PF04871">
    <property type="entry name" value="Uso1_p115_C"/>
    <property type="match status" value="1"/>
</dbReference>
<dbReference type="GO" id="GO:0006886">
    <property type="term" value="P:intracellular protein transport"/>
    <property type="evidence" value="ECO:0007669"/>
    <property type="project" value="InterPro"/>
</dbReference>
<evidence type="ECO:0000259" key="5">
    <source>
        <dbReference type="Pfam" id="PF04869"/>
    </source>
</evidence>
<dbReference type="InterPro" id="IPR011989">
    <property type="entry name" value="ARM-like"/>
</dbReference>
<evidence type="ECO:0000313" key="8">
    <source>
        <dbReference type="Proteomes" id="UP000281549"/>
    </source>
</evidence>
<protein>
    <recommendedName>
        <fullName evidence="9">Vesicle tethering protein Uso1/P115-like, head domain-containing protein</fullName>
    </recommendedName>
</protein>
<accession>A0A4P9YS64</accession>
<dbReference type="EMBL" id="ML004906">
    <property type="protein sequence ID" value="RKP22202.1"/>
    <property type="molecule type" value="Genomic_DNA"/>
</dbReference>
<dbReference type="GO" id="GO:0006888">
    <property type="term" value="P:endoplasmic reticulum to Golgi vesicle-mediated transport"/>
    <property type="evidence" value="ECO:0007669"/>
    <property type="project" value="TreeGrafter"/>
</dbReference>
<feature type="domain" description="Vesicle tethering protein Uso1/P115-like head" evidence="5">
    <location>
        <begin position="380"/>
        <end position="589"/>
    </location>
</feature>
<dbReference type="GO" id="GO:0048280">
    <property type="term" value="P:vesicle fusion with Golgi apparatus"/>
    <property type="evidence" value="ECO:0007669"/>
    <property type="project" value="InterPro"/>
</dbReference>
<dbReference type="InterPro" id="IPR006953">
    <property type="entry name" value="Vesicle_Uso1_P115_head"/>
</dbReference>
<dbReference type="SUPFAM" id="SSF48371">
    <property type="entry name" value="ARM repeat"/>
    <property type="match status" value="1"/>
</dbReference>
<dbReference type="GO" id="GO:0000139">
    <property type="term" value="C:Golgi membrane"/>
    <property type="evidence" value="ECO:0007669"/>
    <property type="project" value="InterPro"/>
</dbReference>
<reference evidence="8" key="1">
    <citation type="journal article" date="2018" name="Nat. Microbiol.">
        <title>Leveraging single-cell genomics to expand the fungal tree of life.</title>
        <authorList>
            <person name="Ahrendt S.R."/>
            <person name="Quandt C.A."/>
            <person name="Ciobanu D."/>
            <person name="Clum A."/>
            <person name="Salamov A."/>
            <person name="Andreopoulos B."/>
            <person name="Cheng J.F."/>
            <person name="Woyke T."/>
            <person name="Pelin A."/>
            <person name="Henrissat B."/>
            <person name="Reynolds N.K."/>
            <person name="Benny G.L."/>
            <person name="Smith M.E."/>
            <person name="James T.Y."/>
            <person name="Grigoriev I.V."/>
        </authorList>
    </citation>
    <scope>NUCLEOTIDE SEQUENCE [LARGE SCALE GENOMIC DNA]</scope>
    <source>
        <strain evidence="8">CSF55</strain>
    </source>
</reference>
<name>A0A4P9YS64_ROZAC</name>
<dbReference type="GO" id="GO:0048211">
    <property type="term" value="P:Golgi vesicle docking"/>
    <property type="evidence" value="ECO:0007669"/>
    <property type="project" value="TreeGrafter"/>
</dbReference>
<keyword evidence="2" id="KW-0333">Golgi apparatus</keyword>
<evidence type="ECO:0000256" key="3">
    <source>
        <dbReference type="ARBA" id="ARBA00023054"/>
    </source>
</evidence>
<evidence type="ECO:0000256" key="2">
    <source>
        <dbReference type="ARBA" id="ARBA00023034"/>
    </source>
</evidence>
<proteinExistence type="predicted"/>
<evidence type="ECO:0000313" key="7">
    <source>
        <dbReference type="EMBL" id="RKP22202.1"/>
    </source>
</evidence>
<feature type="domain" description="Uso1/p115-like vesicle tethering protein C-terminal" evidence="6">
    <location>
        <begin position="602"/>
        <end position="711"/>
    </location>
</feature>
<dbReference type="Proteomes" id="UP000281549">
    <property type="component" value="Unassembled WGS sequence"/>
</dbReference>
<feature type="coiled-coil region" evidence="4">
    <location>
        <begin position="605"/>
        <end position="671"/>
    </location>
</feature>
<evidence type="ECO:0000259" key="6">
    <source>
        <dbReference type="Pfam" id="PF04871"/>
    </source>
</evidence>
<dbReference type="GO" id="GO:0005783">
    <property type="term" value="C:endoplasmic reticulum"/>
    <property type="evidence" value="ECO:0007669"/>
    <property type="project" value="TreeGrafter"/>
</dbReference>
<dbReference type="InterPro" id="IPR006955">
    <property type="entry name" value="Uso1_p115_C"/>
</dbReference>
<dbReference type="GO" id="GO:0005795">
    <property type="term" value="C:Golgi stack"/>
    <property type="evidence" value="ECO:0007669"/>
    <property type="project" value="TreeGrafter"/>
</dbReference>
<comment type="subcellular location">
    <subcellularLocation>
        <location evidence="1">Golgi apparatus</location>
    </subcellularLocation>
</comment>
<dbReference type="Pfam" id="PF04869">
    <property type="entry name" value="Uso1_p115_head"/>
    <property type="match status" value="1"/>
</dbReference>